<reference evidence="7 8" key="1">
    <citation type="journal article" date="2011" name="Stand. Genomic Sci.">
        <title>Non-contiguous finished genome sequence and contextual data of the filamentous soil bacterium Ktedonobacter racemifer type strain (SOSP1-21).</title>
        <authorList>
            <person name="Chang Y.J."/>
            <person name="Land M."/>
            <person name="Hauser L."/>
            <person name="Chertkov O."/>
            <person name="Del Rio T.G."/>
            <person name="Nolan M."/>
            <person name="Copeland A."/>
            <person name="Tice H."/>
            <person name="Cheng J.F."/>
            <person name="Lucas S."/>
            <person name="Han C."/>
            <person name="Goodwin L."/>
            <person name="Pitluck S."/>
            <person name="Ivanova N."/>
            <person name="Ovchinikova G."/>
            <person name="Pati A."/>
            <person name="Chen A."/>
            <person name="Palaniappan K."/>
            <person name="Mavromatis K."/>
            <person name="Liolios K."/>
            <person name="Brettin T."/>
            <person name="Fiebig A."/>
            <person name="Rohde M."/>
            <person name="Abt B."/>
            <person name="Goker M."/>
            <person name="Detter J.C."/>
            <person name="Woyke T."/>
            <person name="Bristow J."/>
            <person name="Eisen J.A."/>
            <person name="Markowitz V."/>
            <person name="Hugenholtz P."/>
            <person name="Kyrpides N.C."/>
            <person name="Klenk H.P."/>
            <person name="Lapidus A."/>
        </authorList>
    </citation>
    <scope>NUCLEOTIDE SEQUENCE [LARGE SCALE GENOMIC DNA]</scope>
    <source>
        <strain evidence="8">DSM 44963</strain>
    </source>
</reference>
<evidence type="ECO:0000256" key="5">
    <source>
        <dbReference type="PROSITE-ProRule" id="PRU10137"/>
    </source>
</evidence>
<dbReference type="InterPro" id="IPR051491">
    <property type="entry name" value="Recombinase/Transposase-rel"/>
</dbReference>
<dbReference type="NCBIfam" id="NF033518">
    <property type="entry name" value="transpos_IS607"/>
    <property type="match status" value="1"/>
</dbReference>
<keyword evidence="8" id="KW-1185">Reference proteome</keyword>
<dbReference type="GO" id="GO:0000150">
    <property type="term" value="F:DNA strand exchange activity"/>
    <property type="evidence" value="ECO:0007669"/>
    <property type="project" value="InterPro"/>
</dbReference>
<sequence>MDISWQSMDMKLSQYAKKAGVTYKTAWRWYKAGTLDAYQTPTGTVIVRDPVAEKPETGRIALYARVSSAAQKSDLARQVQRLRDYAAARGYPVAKDVVEIASGLNDNRPKFLKLLADPSIGTLLVEHRDRGTRFGWRYLTTLLQAQGRRIEAIFPHETQDDLVDDVVSLITSMAARMYGRRGSRHRAERIKQCVESLMKEERTEECV</sequence>
<evidence type="ECO:0000256" key="2">
    <source>
        <dbReference type="ARBA" id="ARBA00023125"/>
    </source>
</evidence>
<dbReference type="AlphaFoldDB" id="D6TI27"/>
<dbReference type="FunCoup" id="D6TI27">
    <property type="interactions" value="37"/>
</dbReference>
<feature type="active site" description="O-(5'-phospho-DNA)-serine intermediate" evidence="4 5">
    <location>
        <position position="67"/>
    </location>
</feature>
<dbReference type="SMART" id="SM00857">
    <property type="entry name" value="Resolvase"/>
    <property type="match status" value="1"/>
</dbReference>
<dbReference type="Gene3D" id="1.10.287.2170">
    <property type="match status" value="1"/>
</dbReference>
<name>D6TI27_KTERA</name>
<gene>
    <name evidence="7" type="ORF">Krac_10611</name>
</gene>
<evidence type="ECO:0000259" key="6">
    <source>
        <dbReference type="PROSITE" id="PS51736"/>
    </source>
</evidence>
<evidence type="ECO:0000256" key="3">
    <source>
        <dbReference type="ARBA" id="ARBA00023172"/>
    </source>
</evidence>
<dbReference type="GO" id="GO:0003677">
    <property type="term" value="F:DNA binding"/>
    <property type="evidence" value="ECO:0007669"/>
    <property type="project" value="UniProtKB-KW"/>
</dbReference>
<feature type="domain" description="Resolvase/invertase-type recombinase catalytic" evidence="6">
    <location>
        <begin position="59"/>
        <end position="201"/>
    </location>
</feature>
<dbReference type="InterPro" id="IPR041718">
    <property type="entry name" value="IS607_transposase-like"/>
</dbReference>
<evidence type="ECO:0000256" key="4">
    <source>
        <dbReference type="PIRSR" id="PIRSR606118-50"/>
    </source>
</evidence>
<keyword evidence="2" id="KW-0238">DNA-binding</keyword>
<proteinExistence type="predicted"/>
<dbReference type="InterPro" id="IPR048046">
    <property type="entry name" value="Transpos_IS607"/>
</dbReference>
<dbReference type="SUPFAM" id="SSF53041">
    <property type="entry name" value="Resolvase-like"/>
    <property type="match status" value="1"/>
</dbReference>
<dbReference type="InParanoid" id="D6TI27"/>
<comment type="caution">
    <text evidence="7">The sequence shown here is derived from an EMBL/GenBank/DDBJ whole genome shotgun (WGS) entry which is preliminary data.</text>
</comment>
<dbReference type="FunFam" id="3.40.50.1390:FF:000002">
    <property type="entry name" value="ORF1 in transposon ISC1904"/>
    <property type="match status" value="1"/>
</dbReference>
<dbReference type="InterPro" id="IPR006119">
    <property type="entry name" value="Resolv_N"/>
</dbReference>
<dbReference type="PANTHER" id="PTHR36172">
    <property type="match status" value="1"/>
</dbReference>
<dbReference type="Gene3D" id="3.40.50.1390">
    <property type="entry name" value="Resolvase, N-terminal catalytic domain"/>
    <property type="match status" value="1"/>
</dbReference>
<dbReference type="EMBL" id="ADVG01000001">
    <property type="protein sequence ID" value="EFH89084.1"/>
    <property type="molecule type" value="Genomic_DNA"/>
</dbReference>
<protein>
    <submittedName>
        <fullName evidence="7">Resolvase domain protein</fullName>
    </submittedName>
</protein>
<dbReference type="InterPro" id="IPR006118">
    <property type="entry name" value="Recombinase_CS"/>
</dbReference>
<keyword evidence="1" id="KW-0229">DNA integration</keyword>
<dbReference type="Proteomes" id="UP000004508">
    <property type="component" value="Unassembled WGS sequence"/>
</dbReference>
<organism evidence="7 8">
    <name type="scientific">Ktedonobacter racemifer DSM 44963</name>
    <dbReference type="NCBI Taxonomy" id="485913"/>
    <lineage>
        <taxon>Bacteria</taxon>
        <taxon>Bacillati</taxon>
        <taxon>Chloroflexota</taxon>
        <taxon>Ktedonobacteria</taxon>
        <taxon>Ktedonobacterales</taxon>
        <taxon>Ktedonobacteraceae</taxon>
        <taxon>Ktedonobacter</taxon>
    </lineage>
</organism>
<evidence type="ECO:0000256" key="1">
    <source>
        <dbReference type="ARBA" id="ARBA00022908"/>
    </source>
</evidence>
<dbReference type="CDD" id="cd03769">
    <property type="entry name" value="SR_IS607_transposase_like"/>
    <property type="match status" value="1"/>
</dbReference>
<dbReference type="Pfam" id="PF00239">
    <property type="entry name" value="Resolvase"/>
    <property type="match status" value="1"/>
</dbReference>
<evidence type="ECO:0000313" key="7">
    <source>
        <dbReference type="EMBL" id="EFH89084.1"/>
    </source>
</evidence>
<dbReference type="InterPro" id="IPR036162">
    <property type="entry name" value="Resolvase-like_N_sf"/>
</dbReference>
<dbReference type="PROSITE" id="PS00397">
    <property type="entry name" value="RECOMBINASES_1"/>
    <property type="match status" value="1"/>
</dbReference>
<dbReference type="PROSITE" id="PS51736">
    <property type="entry name" value="RECOMBINASES_3"/>
    <property type="match status" value="1"/>
</dbReference>
<evidence type="ECO:0000313" key="8">
    <source>
        <dbReference type="Proteomes" id="UP000004508"/>
    </source>
</evidence>
<accession>D6TI27</accession>
<dbReference type="GO" id="GO:0015074">
    <property type="term" value="P:DNA integration"/>
    <property type="evidence" value="ECO:0007669"/>
    <property type="project" value="UniProtKB-KW"/>
</dbReference>
<dbReference type="eggNOG" id="COG2452">
    <property type="taxonomic scope" value="Bacteria"/>
</dbReference>
<keyword evidence="3" id="KW-0233">DNA recombination</keyword>
<dbReference type="PANTHER" id="PTHR36172:SF1">
    <property type="entry name" value="RESOLVASE-RELATED"/>
    <property type="match status" value="1"/>
</dbReference>